<reference evidence="7 8" key="1">
    <citation type="submission" date="2019-04" db="EMBL/GenBank/DDBJ databases">
        <title>Microbes associate with the intestines of laboratory mice.</title>
        <authorList>
            <person name="Navarre W."/>
            <person name="Wong E."/>
            <person name="Huang K."/>
            <person name="Tropini C."/>
            <person name="Ng K."/>
            <person name="Yu B."/>
        </authorList>
    </citation>
    <scope>NUCLEOTIDE SEQUENCE [LARGE SCALE GENOMIC DNA]</scope>
    <source>
        <strain evidence="7 8">NM61_E11</strain>
    </source>
</reference>
<evidence type="ECO:0000256" key="2">
    <source>
        <dbReference type="ARBA" id="ARBA00022692"/>
    </source>
</evidence>
<evidence type="ECO:0000313" key="8">
    <source>
        <dbReference type="Proteomes" id="UP000309117"/>
    </source>
</evidence>
<dbReference type="InterPro" id="IPR058795">
    <property type="entry name" value="LcnD_C"/>
</dbReference>
<evidence type="ECO:0000313" key="7">
    <source>
        <dbReference type="EMBL" id="TGY17169.1"/>
    </source>
</evidence>
<proteinExistence type="predicted"/>
<keyword evidence="2 5" id="KW-0812">Transmembrane</keyword>
<dbReference type="Pfam" id="PF25940">
    <property type="entry name" value="LcnD_C"/>
    <property type="match status" value="1"/>
</dbReference>
<name>A0A4S2BPX0_9LACO</name>
<protein>
    <submittedName>
        <fullName evidence="7">HlyD family efflux transporter periplasmic adaptor subunit</fullName>
    </submittedName>
</protein>
<sequence>MDYKDLESSKFYSYKFKNFSTIIILPAFLLVVFVLIGSVFAVREKTVKLVGVIEPTSSLNIKDTANYYEGQSLNKGRSIILSSGQKKKLTEKSVVHLSQNKAVIFPSLANQKKLEIISYVPDNEISYLKNNQKIKFQIKNKYGENIIINGKVESVAIYPKELKGKEGYLVVSSISPNKKEKSYLRYGMESQVSVIISRQTYFDFLKEEIFDKQ</sequence>
<comment type="subcellular location">
    <subcellularLocation>
        <location evidence="1">Membrane</location>
    </subcellularLocation>
</comment>
<evidence type="ECO:0000259" key="6">
    <source>
        <dbReference type="Pfam" id="PF25940"/>
    </source>
</evidence>
<dbReference type="Gene3D" id="2.40.30.170">
    <property type="match status" value="1"/>
</dbReference>
<evidence type="ECO:0000256" key="5">
    <source>
        <dbReference type="SAM" id="Phobius"/>
    </source>
</evidence>
<feature type="transmembrane region" description="Helical" evidence="5">
    <location>
        <begin position="20"/>
        <end position="42"/>
    </location>
</feature>
<dbReference type="RefSeq" id="WP_004045688.1">
    <property type="nucleotide sequence ID" value="NZ_AQFR02000003.1"/>
</dbReference>
<keyword evidence="3 5" id="KW-1133">Transmembrane helix</keyword>
<feature type="domain" description="LcnD-like C-terminal" evidence="6">
    <location>
        <begin position="111"/>
        <end position="197"/>
    </location>
</feature>
<accession>A0A4S2BPX0</accession>
<evidence type="ECO:0000256" key="1">
    <source>
        <dbReference type="ARBA" id="ARBA00004370"/>
    </source>
</evidence>
<dbReference type="EMBL" id="SRYV01000002">
    <property type="protein sequence ID" value="TGY17169.1"/>
    <property type="molecule type" value="Genomic_DNA"/>
</dbReference>
<comment type="caution">
    <text evidence="7">The sequence shown here is derived from an EMBL/GenBank/DDBJ whole genome shotgun (WGS) entry which is preliminary data.</text>
</comment>
<dbReference type="Proteomes" id="UP000309117">
    <property type="component" value="Unassembled WGS sequence"/>
</dbReference>
<dbReference type="AlphaFoldDB" id="A0A4S2BPX0"/>
<organism evidence="7 8">
    <name type="scientific">Lactobacillus intestinalis</name>
    <dbReference type="NCBI Taxonomy" id="151781"/>
    <lineage>
        <taxon>Bacteria</taxon>
        <taxon>Bacillati</taxon>
        <taxon>Bacillota</taxon>
        <taxon>Bacilli</taxon>
        <taxon>Lactobacillales</taxon>
        <taxon>Lactobacillaceae</taxon>
        <taxon>Lactobacillus</taxon>
    </lineage>
</organism>
<gene>
    <name evidence="7" type="ORF">E5351_01545</name>
</gene>
<evidence type="ECO:0000256" key="3">
    <source>
        <dbReference type="ARBA" id="ARBA00022989"/>
    </source>
</evidence>
<evidence type="ECO:0000256" key="4">
    <source>
        <dbReference type="ARBA" id="ARBA00023136"/>
    </source>
</evidence>
<keyword evidence="4 5" id="KW-0472">Membrane</keyword>